<proteinExistence type="predicted"/>
<dbReference type="AlphaFoldDB" id="A0AA89ABH8"/>
<evidence type="ECO:0000313" key="4">
    <source>
        <dbReference type="Proteomes" id="UP001188597"/>
    </source>
</evidence>
<evidence type="ECO:0000313" key="3">
    <source>
        <dbReference type="EMBL" id="KAK2997659.1"/>
    </source>
</evidence>
<evidence type="ECO:0000256" key="1">
    <source>
        <dbReference type="SAM" id="MobiDB-lite"/>
    </source>
</evidence>
<dbReference type="InterPro" id="IPR040256">
    <property type="entry name" value="At4g02000-like"/>
</dbReference>
<dbReference type="PANTHER" id="PTHR31286">
    <property type="entry name" value="GLYCINE-RICH CELL WALL STRUCTURAL PROTEIN 1.8-LIKE"/>
    <property type="match status" value="1"/>
</dbReference>
<feature type="compositionally biased region" description="Basic and acidic residues" evidence="1">
    <location>
        <begin position="217"/>
        <end position="229"/>
    </location>
</feature>
<feature type="domain" description="DUF4283" evidence="2">
    <location>
        <begin position="39"/>
        <end position="117"/>
    </location>
</feature>
<keyword evidence="4" id="KW-1185">Reference proteome</keyword>
<sequence>MANLQLELDALISKTNQLLCKDTLELEEDTNNANKEYPLTLLAKIISNKKVNAKAVQSILFKAWNPNKGMKIQLMEENCFCITFNHDWDRTRVLESRPWSIMSSHMVVRDWPPDLTLKEINFNLSPFWIRICGLPPNQMTKANATKIADNIGALLEVDFTANGKIAWCKYLRIRVKIDVRKPIQTDWVMLARTAPLHRYSYQKTCPIHSDLGLERNSSHQFRPEQHETHQSNTKKTAPHRKYPPRRKRSLYPPQKEHPSTSILKLKTSEILISILSRWNNSQPKREDLTITDFEVALDLTTHSDSPTKHTTVDVRFCCVPSTGSKRLVGGLCLAWKEGIDLEISFSSQNIVNALVFSDPPDNP</sequence>
<gene>
    <name evidence="3" type="ORF">RJ639_025883</name>
</gene>
<feature type="region of interest" description="Disordered" evidence="1">
    <location>
        <begin position="217"/>
        <end position="260"/>
    </location>
</feature>
<dbReference type="PANTHER" id="PTHR31286:SF167">
    <property type="entry name" value="OS09G0268800 PROTEIN"/>
    <property type="match status" value="1"/>
</dbReference>
<feature type="compositionally biased region" description="Basic residues" evidence="1">
    <location>
        <begin position="236"/>
        <end position="249"/>
    </location>
</feature>
<comment type="caution">
    <text evidence="3">The sequence shown here is derived from an EMBL/GenBank/DDBJ whole genome shotgun (WGS) entry which is preliminary data.</text>
</comment>
<dbReference type="EMBL" id="JAVXUP010004060">
    <property type="protein sequence ID" value="KAK2997659.1"/>
    <property type="molecule type" value="Genomic_DNA"/>
</dbReference>
<dbReference type="InterPro" id="IPR025558">
    <property type="entry name" value="DUF4283"/>
</dbReference>
<protein>
    <recommendedName>
        <fullName evidence="2">DUF4283 domain-containing protein</fullName>
    </recommendedName>
</protein>
<name>A0AA89ABH8_9ASTE</name>
<organism evidence="3 4">
    <name type="scientific">Escallonia herrerae</name>
    <dbReference type="NCBI Taxonomy" id="1293975"/>
    <lineage>
        <taxon>Eukaryota</taxon>
        <taxon>Viridiplantae</taxon>
        <taxon>Streptophyta</taxon>
        <taxon>Embryophyta</taxon>
        <taxon>Tracheophyta</taxon>
        <taxon>Spermatophyta</taxon>
        <taxon>Magnoliopsida</taxon>
        <taxon>eudicotyledons</taxon>
        <taxon>Gunneridae</taxon>
        <taxon>Pentapetalae</taxon>
        <taxon>asterids</taxon>
        <taxon>campanulids</taxon>
        <taxon>Escalloniales</taxon>
        <taxon>Escalloniaceae</taxon>
        <taxon>Escallonia</taxon>
    </lineage>
</organism>
<dbReference type="Pfam" id="PF14111">
    <property type="entry name" value="DUF4283"/>
    <property type="match status" value="1"/>
</dbReference>
<dbReference type="Proteomes" id="UP001188597">
    <property type="component" value="Unassembled WGS sequence"/>
</dbReference>
<accession>A0AA89ABH8</accession>
<evidence type="ECO:0000259" key="2">
    <source>
        <dbReference type="Pfam" id="PF14111"/>
    </source>
</evidence>
<reference evidence="3" key="1">
    <citation type="submission" date="2022-12" db="EMBL/GenBank/DDBJ databases">
        <title>Draft genome assemblies for two species of Escallonia (Escalloniales).</title>
        <authorList>
            <person name="Chanderbali A."/>
            <person name="Dervinis C."/>
            <person name="Anghel I."/>
            <person name="Soltis D."/>
            <person name="Soltis P."/>
            <person name="Zapata F."/>
        </authorList>
    </citation>
    <scope>NUCLEOTIDE SEQUENCE</scope>
    <source>
        <strain evidence="3">UCBG64.0493</strain>
        <tissue evidence="3">Leaf</tissue>
    </source>
</reference>